<evidence type="ECO:0000259" key="1">
    <source>
        <dbReference type="Pfam" id="PF08845"/>
    </source>
</evidence>
<sequence length="75" mass="8543">MHMKRKTIRRGKVHSRCQEVVKLYSDGRSGYRGVPLLRIGGLWMERVGFMIGDAIDITVKAEKLIITKASANENR</sequence>
<evidence type="ECO:0000313" key="2">
    <source>
        <dbReference type="EMBL" id="NML37506.1"/>
    </source>
</evidence>
<comment type="caution">
    <text evidence="2">The sequence shown here is derived from an EMBL/GenBank/DDBJ whole genome shotgun (WGS) entry which is preliminary data.</text>
</comment>
<dbReference type="GO" id="GO:0003723">
    <property type="term" value="F:RNA binding"/>
    <property type="evidence" value="ECO:0007669"/>
    <property type="project" value="InterPro"/>
</dbReference>
<reference evidence="2 3" key="1">
    <citation type="submission" date="2020-04" db="EMBL/GenBank/DDBJ databases">
        <title>Chitinophaga sp. G-6-1-13 sp. nov., isolated from soil.</title>
        <authorList>
            <person name="Dahal R.H."/>
            <person name="Chaudhary D.K."/>
        </authorList>
    </citation>
    <scope>NUCLEOTIDE SEQUENCE [LARGE SCALE GENOMIC DNA]</scope>
    <source>
        <strain evidence="2 3">G-6-1-13</strain>
    </source>
</reference>
<accession>A0A848GH64</accession>
<dbReference type="GO" id="GO:0016788">
    <property type="term" value="F:hydrolase activity, acting on ester bonds"/>
    <property type="evidence" value="ECO:0007669"/>
    <property type="project" value="InterPro"/>
</dbReference>
<gene>
    <name evidence="2" type="ORF">HHL17_09920</name>
</gene>
<dbReference type="Pfam" id="PF08845">
    <property type="entry name" value="SymE_toxin"/>
    <property type="match status" value="1"/>
</dbReference>
<evidence type="ECO:0000313" key="3">
    <source>
        <dbReference type="Proteomes" id="UP000583266"/>
    </source>
</evidence>
<dbReference type="Proteomes" id="UP000583266">
    <property type="component" value="Unassembled WGS sequence"/>
</dbReference>
<dbReference type="GO" id="GO:0005737">
    <property type="term" value="C:cytoplasm"/>
    <property type="evidence" value="ECO:0007669"/>
    <property type="project" value="InterPro"/>
</dbReference>
<keyword evidence="3" id="KW-1185">Reference proteome</keyword>
<name>A0A848GH64_9BACT</name>
<protein>
    <submittedName>
        <fullName evidence="2">Type I toxin-antitoxin system SymE family toxin</fullName>
    </submittedName>
</protein>
<feature type="domain" description="Toxin SymE-like" evidence="1">
    <location>
        <begin position="26"/>
        <end position="67"/>
    </location>
</feature>
<dbReference type="AlphaFoldDB" id="A0A848GH64"/>
<organism evidence="2 3">
    <name type="scientific">Chitinophaga fulva</name>
    <dbReference type="NCBI Taxonomy" id="2728842"/>
    <lineage>
        <taxon>Bacteria</taxon>
        <taxon>Pseudomonadati</taxon>
        <taxon>Bacteroidota</taxon>
        <taxon>Chitinophagia</taxon>
        <taxon>Chitinophagales</taxon>
        <taxon>Chitinophagaceae</taxon>
        <taxon>Chitinophaga</taxon>
    </lineage>
</organism>
<dbReference type="InterPro" id="IPR014944">
    <property type="entry name" value="Toxin_SymE-like"/>
</dbReference>
<dbReference type="EMBL" id="JABBGC010000001">
    <property type="protein sequence ID" value="NML37506.1"/>
    <property type="molecule type" value="Genomic_DNA"/>
</dbReference>
<dbReference type="GO" id="GO:0016070">
    <property type="term" value="P:RNA metabolic process"/>
    <property type="evidence" value="ECO:0007669"/>
    <property type="project" value="InterPro"/>
</dbReference>
<proteinExistence type="predicted"/>